<gene>
    <name evidence="1" type="ORF">J437_LFUL006239</name>
</gene>
<dbReference type="EMBL" id="KZ308365">
    <property type="protein sequence ID" value="KAG8228272.1"/>
    <property type="molecule type" value="Genomic_DNA"/>
</dbReference>
<proteinExistence type="predicted"/>
<protein>
    <submittedName>
        <fullName evidence="1">Uncharacterized protein</fullName>
    </submittedName>
</protein>
<dbReference type="Proteomes" id="UP000792457">
    <property type="component" value="Unassembled WGS sequence"/>
</dbReference>
<reference evidence="1" key="1">
    <citation type="submission" date="2013-04" db="EMBL/GenBank/DDBJ databases">
        <authorList>
            <person name="Qu J."/>
            <person name="Murali S.C."/>
            <person name="Bandaranaike D."/>
            <person name="Bellair M."/>
            <person name="Blankenburg K."/>
            <person name="Chao H."/>
            <person name="Dinh H."/>
            <person name="Doddapaneni H."/>
            <person name="Downs B."/>
            <person name="Dugan-Rocha S."/>
            <person name="Elkadiri S."/>
            <person name="Gnanaolivu R.D."/>
            <person name="Hernandez B."/>
            <person name="Javaid M."/>
            <person name="Jayaseelan J.C."/>
            <person name="Lee S."/>
            <person name="Li M."/>
            <person name="Ming W."/>
            <person name="Munidasa M."/>
            <person name="Muniz J."/>
            <person name="Nguyen L."/>
            <person name="Ongeri F."/>
            <person name="Osuji N."/>
            <person name="Pu L.-L."/>
            <person name="Puazo M."/>
            <person name="Qu C."/>
            <person name="Quiroz J."/>
            <person name="Raj R."/>
            <person name="Weissenberger G."/>
            <person name="Xin Y."/>
            <person name="Zou X."/>
            <person name="Han Y."/>
            <person name="Richards S."/>
            <person name="Worley K."/>
            <person name="Muzny D."/>
            <person name="Gibbs R."/>
        </authorList>
    </citation>
    <scope>NUCLEOTIDE SEQUENCE</scope>
    <source>
        <strain evidence="1">Sampled in the wild</strain>
    </source>
</reference>
<comment type="caution">
    <text evidence="1">The sequence shown here is derived from an EMBL/GenBank/DDBJ whole genome shotgun (WGS) entry which is preliminary data.</text>
</comment>
<name>A0A8K0K4N1_LADFU</name>
<evidence type="ECO:0000313" key="1">
    <source>
        <dbReference type="EMBL" id="KAG8228272.1"/>
    </source>
</evidence>
<evidence type="ECO:0000313" key="2">
    <source>
        <dbReference type="Proteomes" id="UP000792457"/>
    </source>
</evidence>
<sequence length="149" mass="17116">MQIHGYLGSFIIEKTIHDGVIRVGGRLKNAHLNYAQRHPVLLPDKCKLTELISVHAHLTLLPAGPQELLANLRQEYWPVGRKNLVQRTERNCITCFKVCKQEKANDEGTGEKICMTPKYESHLIFTDEQEMFSGLLDNLLKYVLWSINM</sequence>
<dbReference type="OrthoDB" id="6769745at2759"/>
<keyword evidence="2" id="KW-1185">Reference proteome</keyword>
<dbReference type="PANTHER" id="PTHR47331">
    <property type="entry name" value="PHD-TYPE DOMAIN-CONTAINING PROTEIN"/>
    <property type="match status" value="1"/>
</dbReference>
<dbReference type="AlphaFoldDB" id="A0A8K0K4N1"/>
<reference evidence="1" key="2">
    <citation type="submission" date="2017-10" db="EMBL/GenBank/DDBJ databases">
        <title>Ladona fulva Genome sequencing and assembly.</title>
        <authorList>
            <person name="Murali S."/>
            <person name="Richards S."/>
            <person name="Bandaranaike D."/>
            <person name="Bellair M."/>
            <person name="Blankenburg K."/>
            <person name="Chao H."/>
            <person name="Dinh H."/>
            <person name="Doddapaneni H."/>
            <person name="Dugan-Rocha S."/>
            <person name="Elkadiri S."/>
            <person name="Gnanaolivu R."/>
            <person name="Hernandez B."/>
            <person name="Skinner E."/>
            <person name="Javaid M."/>
            <person name="Lee S."/>
            <person name="Li M."/>
            <person name="Ming W."/>
            <person name="Munidasa M."/>
            <person name="Muniz J."/>
            <person name="Nguyen L."/>
            <person name="Hughes D."/>
            <person name="Osuji N."/>
            <person name="Pu L.-L."/>
            <person name="Puazo M."/>
            <person name="Qu C."/>
            <person name="Quiroz J."/>
            <person name="Raj R."/>
            <person name="Weissenberger G."/>
            <person name="Xin Y."/>
            <person name="Zou X."/>
            <person name="Han Y."/>
            <person name="Worley K."/>
            <person name="Muzny D."/>
            <person name="Gibbs R."/>
        </authorList>
    </citation>
    <scope>NUCLEOTIDE SEQUENCE</scope>
    <source>
        <strain evidence="1">Sampled in the wild</strain>
    </source>
</reference>
<accession>A0A8K0K4N1</accession>
<organism evidence="1 2">
    <name type="scientific">Ladona fulva</name>
    <name type="common">Scarce chaser dragonfly</name>
    <name type="synonym">Libellula fulva</name>
    <dbReference type="NCBI Taxonomy" id="123851"/>
    <lineage>
        <taxon>Eukaryota</taxon>
        <taxon>Metazoa</taxon>
        <taxon>Ecdysozoa</taxon>
        <taxon>Arthropoda</taxon>
        <taxon>Hexapoda</taxon>
        <taxon>Insecta</taxon>
        <taxon>Pterygota</taxon>
        <taxon>Palaeoptera</taxon>
        <taxon>Odonata</taxon>
        <taxon>Epiprocta</taxon>
        <taxon>Anisoptera</taxon>
        <taxon>Libelluloidea</taxon>
        <taxon>Libellulidae</taxon>
        <taxon>Ladona</taxon>
    </lineage>
</organism>
<dbReference type="PANTHER" id="PTHR47331:SF2">
    <property type="match status" value="1"/>
</dbReference>